<gene>
    <name evidence="6" type="ORF">SAMN04487906_1381</name>
</gene>
<dbReference type="CDD" id="cd16031">
    <property type="entry name" value="G6S_like"/>
    <property type="match status" value="1"/>
</dbReference>
<feature type="domain" description="Sulfatase N-terminal" evidence="5">
    <location>
        <begin position="38"/>
        <end position="398"/>
    </location>
</feature>
<evidence type="ECO:0000313" key="6">
    <source>
        <dbReference type="EMBL" id="SFS68603.1"/>
    </source>
</evidence>
<accession>A0A1I6RV49</accession>
<dbReference type="PANTHER" id="PTHR43108">
    <property type="entry name" value="N-ACETYLGLUCOSAMINE-6-SULFATASE FAMILY MEMBER"/>
    <property type="match status" value="1"/>
</dbReference>
<proteinExistence type="inferred from homology"/>
<keyword evidence="4" id="KW-0325">Glycoprotein</keyword>
<dbReference type="OrthoDB" id="9789742at2"/>
<evidence type="ECO:0000259" key="5">
    <source>
        <dbReference type="Pfam" id="PF00884"/>
    </source>
</evidence>
<keyword evidence="2" id="KW-0732">Signal</keyword>
<reference evidence="6 7" key="1">
    <citation type="submission" date="2016-10" db="EMBL/GenBank/DDBJ databases">
        <authorList>
            <person name="de Groot N.N."/>
        </authorList>
    </citation>
    <scope>NUCLEOTIDE SEQUENCE [LARGE SCALE GENOMIC DNA]</scope>
    <source>
        <strain evidence="6 7">CGMCC 1.6114</strain>
    </source>
</reference>
<dbReference type="InterPro" id="IPR000917">
    <property type="entry name" value="Sulfatase_N"/>
</dbReference>
<dbReference type="PROSITE" id="PS00523">
    <property type="entry name" value="SULFATASE_1"/>
    <property type="match status" value="1"/>
</dbReference>
<evidence type="ECO:0000256" key="4">
    <source>
        <dbReference type="ARBA" id="ARBA00023180"/>
    </source>
</evidence>
<dbReference type="Pfam" id="PF00884">
    <property type="entry name" value="Sulfatase"/>
    <property type="match status" value="1"/>
</dbReference>
<name>A0A1I6RV49_9FLAO</name>
<dbReference type="GO" id="GO:0016787">
    <property type="term" value="F:hydrolase activity"/>
    <property type="evidence" value="ECO:0007669"/>
    <property type="project" value="UniProtKB-KW"/>
</dbReference>
<dbReference type="AlphaFoldDB" id="A0A1I6RV49"/>
<evidence type="ECO:0000256" key="1">
    <source>
        <dbReference type="ARBA" id="ARBA00008779"/>
    </source>
</evidence>
<protein>
    <submittedName>
        <fullName evidence="6">Arylsulfatase A</fullName>
    </submittedName>
</protein>
<comment type="similarity">
    <text evidence="1">Belongs to the sulfatase family.</text>
</comment>
<organism evidence="6 7">
    <name type="scientific">Zhouia amylolytica</name>
    <dbReference type="NCBI Taxonomy" id="376730"/>
    <lineage>
        <taxon>Bacteria</taxon>
        <taxon>Pseudomonadati</taxon>
        <taxon>Bacteroidota</taxon>
        <taxon>Flavobacteriia</taxon>
        <taxon>Flavobacteriales</taxon>
        <taxon>Flavobacteriaceae</taxon>
        <taxon>Zhouia</taxon>
    </lineage>
</organism>
<keyword evidence="3" id="KW-0378">Hydrolase</keyword>
<dbReference type="Proteomes" id="UP000183209">
    <property type="component" value="Unassembled WGS sequence"/>
</dbReference>
<dbReference type="InterPro" id="IPR017850">
    <property type="entry name" value="Alkaline_phosphatase_core_sf"/>
</dbReference>
<evidence type="ECO:0000256" key="3">
    <source>
        <dbReference type="ARBA" id="ARBA00022801"/>
    </source>
</evidence>
<dbReference type="PANTHER" id="PTHR43108:SF6">
    <property type="entry name" value="N-SULPHOGLUCOSAMINE SULPHOHYDROLASE"/>
    <property type="match status" value="1"/>
</dbReference>
<evidence type="ECO:0000256" key="2">
    <source>
        <dbReference type="ARBA" id="ARBA00022729"/>
    </source>
</evidence>
<dbReference type="PROSITE" id="PS00149">
    <property type="entry name" value="SULFATASE_2"/>
    <property type="match status" value="1"/>
</dbReference>
<dbReference type="InterPro" id="IPR024607">
    <property type="entry name" value="Sulfatase_CS"/>
</dbReference>
<dbReference type="SUPFAM" id="SSF53649">
    <property type="entry name" value="Alkaline phosphatase-like"/>
    <property type="match status" value="1"/>
</dbReference>
<dbReference type="EMBL" id="FPAG01000003">
    <property type="protein sequence ID" value="SFS68603.1"/>
    <property type="molecule type" value="Genomic_DNA"/>
</dbReference>
<evidence type="ECO:0000313" key="7">
    <source>
        <dbReference type="Proteomes" id="UP000183209"/>
    </source>
</evidence>
<dbReference type="Gene3D" id="3.40.720.10">
    <property type="entry name" value="Alkaline Phosphatase, subunit A"/>
    <property type="match status" value="1"/>
</dbReference>
<sequence>MKNPLLFAFILFISLLNVNCKQADKKEKADQSVSDQKPNILFILSDDHTSKAWGIYGGQLQDYVKNDNIKRLANEGAVLNNAFCTNSICSPSRATILTGQYSHLNQVYTLREPLPQGHPNIARTLGENGYQTAIIGKWHLDKQPEGFDYFNVLPGQGRYWDPILKTKETWTDGADGSKGKVYKGFSTDVIADLTVEHLKQRDTTKPFFMLCSFKATHEPFDYPERFKDLYTDLEIPEPESLLDFGKGNGGRTFVGQKLEKLAARWKEATEHPETFWTDYPGLPYPLEGLDSIELRKKIYQKLVKDFMRSGAAIDDNIGKLLDYLEAEGIADNTIVIYTADQGYFLGEHGFFDKRLIYEESLRMPFVIRYPKEIKGGKRIDDIILNIDFAALMADYAGIEKPAYIQGESFRENLGGKTPESWRDAMYYRYWLHHPDRPAHFGIRVDKYKLAFFYGQGLGKYGSKEDEPSEPTWEFYDLEKDPKELNNAINQPQYAERIAQMKEELLKLRAQYGDTDESYPIMQTIMDNNALE</sequence>
<dbReference type="RefSeq" id="WP_074977797.1">
    <property type="nucleotide sequence ID" value="NZ_FPAG01000003.1"/>
</dbReference>